<dbReference type="Proteomes" id="UP000252107">
    <property type="component" value="Unassembled WGS sequence"/>
</dbReference>
<dbReference type="GO" id="GO:0000155">
    <property type="term" value="F:phosphorelay sensor kinase activity"/>
    <property type="evidence" value="ECO:0007669"/>
    <property type="project" value="InterPro"/>
</dbReference>
<evidence type="ECO:0000256" key="5">
    <source>
        <dbReference type="ARBA" id="ARBA00022741"/>
    </source>
</evidence>
<evidence type="ECO:0000256" key="3">
    <source>
        <dbReference type="ARBA" id="ARBA00022553"/>
    </source>
</evidence>
<dbReference type="CDD" id="cd00075">
    <property type="entry name" value="HATPase"/>
    <property type="match status" value="1"/>
</dbReference>
<dbReference type="InterPro" id="IPR003594">
    <property type="entry name" value="HATPase_dom"/>
</dbReference>
<dbReference type="GO" id="GO:0030295">
    <property type="term" value="F:protein kinase activator activity"/>
    <property type="evidence" value="ECO:0007669"/>
    <property type="project" value="TreeGrafter"/>
</dbReference>
<dbReference type="PANTHER" id="PTHR42878">
    <property type="entry name" value="TWO-COMPONENT HISTIDINE KINASE"/>
    <property type="match status" value="1"/>
</dbReference>
<dbReference type="AlphaFoldDB" id="A0A367RWS2"/>
<dbReference type="EMBL" id="LXQD01000057">
    <property type="protein sequence ID" value="RCJ40124.1"/>
    <property type="molecule type" value="Genomic_DNA"/>
</dbReference>
<keyword evidence="3" id="KW-0597">Phosphoprotein</keyword>
<keyword evidence="8" id="KW-0902">Two-component regulatory system</keyword>
<dbReference type="GO" id="GO:0007234">
    <property type="term" value="P:osmosensory signaling via phosphorelay pathway"/>
    <property type="evidence" value="ECO:0007669"/>
    <property type="project" value="TreeGrafter"/>
</dbReference>
<dbReference type="CDD" id="cd00082">
    <property type="entry name" value="HisKA"/>
    <property type="match status" value="1"/>
</dbReference>
<evidence type="ECO:0000259" key="9">
    <source>
        <dbReference type="PROSITE" id="PS50109"/>
    </source>
</evidence>
<dbReference type="InterPro" id="IPR004358">
    <property type="entry name" value="Sig_transdc_His_kin-like_C"/>
</dbReference>
<feature type="domain" description="Histidine kinase" evidence="9">
    <location>
        <begin position="160"/>
        <end position="364"/>
    </location>
</feature>
<evidence type="ECO:0000313" key="10">
    <source>
        <dbReference type="EMBL" id="RCJ40124.1"/>
    </source>
</evidence>
<organism evidence="10 11">
    <name type="scientific">Nostoc minutum NIES-26</name>
    <dbReference type="NCBI Taxonomy" id="1844469"/>
    <lineage>
        <taxon>Bacteria</taxon>
        <taxon>Bacillati</taxon>
        <taxon>Cyanobacteriota</taxon>
        <taxon>Cyanophyceae</taxon>
        <taxon>Nostocales</taxon>
        <taxon>Nostocaceae</taxon>
        <taxon>Nostoc</taxon>
    </lineage>
</organism>
<sequence length="376" mass="42544">MSPQTEKGTPQYYTQKLKHFLQLQIDQLASQPQIQWTRVVYQDPQMSTQQVLEASQMPFNYATQTLAYLQTEAWLTGVSSALALKPIDSETIEKGFYYCHFGKSSQPNQYLLLFAKGPLSHTHRQFIKRTAASISEYLDEYQQNWQHRQKIQILEHFVQQVGHQLRHPLGLINLYAHNLSRLLPTSKEQEQASVICKTAQGLNQTLTEIVQCASSNKLQIVPQDICSLVHETVEEFQGWICEKDLQVCCTDRSLTLKVDPLQIKQAIANLLSNAIHFSPQGATIFIDWQEQQGDVLLTLRDEGPGLSSEDLQKLFKPFYTRRSEGTGLGLSIAQKIVLDHGGKLWASNAPKKGAEFFISLPRLISSINLSEDNAAC</sequence>
<gene>
    <name evidence="10" type="ORF">A6770_38115</name>
</gene>
<evidence type="ECO:0000256" key="1">
    <source>
        <dbReference type="ARBA" id="ARBA00000085"/>
    </source>
</evidence>
<reference evidence="10" key="1">
    <citation type="submission" date="2016-04" db="EMBL/GenBank/DDBJ databases">
        <authorList>
            <person name="Tabuchi Yagui T.R."/>
        </authorList>
    </citation>
    <scope>NUCLEOTIDE SEQUENCE [LARGE SCALE GENOMIC DNA]</scope>
    <source>
        <strain evidence="10">NIES-26</strain>
    </source>
</reference>
<proteinExistence type="predicted"/>
<keyword evidence="4" id="KW-0808">Transferase</keyword>
<evidence type="ECO:0000256" key="2">
    <source>
        <dbReference type="ARBA" id="ARBA00012438"/>
    </source>
</evidence>
<dbReference type="InterPro" id="IPR003661">
    <property type="entry name" value="HisK_dim/P_dom"/>
</dbReference>
<dbReference type="InterPro" id="IPR036097">
    <property type="entry name" value="HisK_dim/P_sf"/>
</dbReference>
<dbReference type="InterPro" id="IPR005467">
    <property type="entry name" value="His_kinase_dom"/>
</dbReference>
<evidence type="ECO:0000256" key="6">
    <source>
        <dbReference type="ARBA" id="ARBA00022777"/>
    </source>
</evidence>
<evidence type="ECO:0000256" key="7">
    <source>
        <dbReference type="ARBA" id="ARBA00022840"/>
    </source>
</evidence>
<dbReference type="PANTHER" id="PTHR42878:SF7">
    <property type="entry name" value="SENSOR HISTIDINE KINASE GLRK"/>
    <property type="match status" value="1"/>
</dbReference>
<evidence type="ECO:0000313" key="11">
    <source>
        <dbReference type="Proteomes" id="UP000252107"/>
    </source>
</evidence>
<dbReference type="InterPro" id="IPR050351">
    <property type="entry name" value="BphY/WalK/GraS-like"/>
</dbReference>
<dbReference type="SMART" id="SM00387">
    <property type="entry name" value="HATPase_c"/>
    <property type="match status" value="1"/>
</dbReference>
<name>A0A367RWS2_9NOSO</name>
<keyword evidence="7" id="KW-0067">ATP-binding</keyword>
<dbReference type="PROSITE" id="PS50109">
    <property type="entry name" value="HIS_KIN"/>
    <property type="match status" value="1"/>
</dbReference>
<keyword evidence="6" id="KW-0418">Kinase</keyword>
<accession>A0A367RWS2</accession>
<dbReference type="EC" id="2.7.13.3" evidence="2"/>
<dbReference type="Pfam" id="PF02518">
    <property type="entry name" value="HATPase_c"/>
    <property type="match status" value="1"/>
</dbReference>
<dbReference type="InterPro" id="IPR036890">
    <property type="entry name" value="HATPase_C_sf"/>
</dbReference>
<dbReference type="SUPFAM" id="SSF55874">
    <property type="entry name" value="ATPase domain of HSP90 chaperone/DNA topoisomerase II/histidine kinase"/>
    <property type="match status" value="1"/>
</dbReference>
<dbReference type="GO" id="GO:0005524">
    <property type="term" value="F:ATP binding"/>
    <property type="evidence" value="ECO:0007669"/>
    <property type="project" value="UniProtKB-KW"/>
</dbReference>
<dbReference type="Gene3D" id="1.10.287.130">
    <property type="match status" value="1"/>
</dbReference>
<dbReference type="GO" id="GO:0000156">
    <property type="term" value="F:phosphorelay response regulator activity"/>
    <property type="evidence" value="ECO:0007669"/>
    <property type="project" value="TreeGrafter"/>
</dbReference>
<dbReference type="Gene3D" id="3.30.565.10">
    <property type="entry name" value="Histidine kinase-like ATPase, C-terminal domain"/>
    <property type="match status" value="1"/>
</dbReference>
<dbReference type="SUPFAM" id="SSF47384">
    <property type="entry name" value="Homodimeric domain of signal transducing histidine kinase"/>
    <property type="match status" value="1"/>
</dbReference>
<evidence type="ECO:0000256" key="4">
    <source>
        <dbReference type="ARBA" id="ARBA00022679"/>
    </source>
</evidence>
<keyword evidence="11" id="KW-1185">Reference proteome</keyword>
<protein>
    <recommendedName>
        <fullName evidence="2">histidine kinase</fullName>
        <ecNumber evidence="2">2.7.13.3</ecNumber>
    </recommendedName>
</protein>
<evidence type="ECO:0000256" key="8">
    <source>
        <dbReference type="ARBA" id="ARBA00023012"/>
    </source>
</evidence>
<comment type="caution">
    <text evidence="10">The sequence shown here is derived from an EMBL/GenBank/DDBJ whole genome shotgun (WGS) entry which is preliminary data.</text>
</comment>
<dbReference type="PRINTS" id="PR00344">
    <property type="entry name" value="BCTRLSENSOR"/>
</dbReference>
<keyword evidence="5" id="KW-0547">Nucleotide-binding</keyword>
<comment type="catalytic activity">
    <reaction evidence="1">
        <text>ATP + protein L-histidine = ADP + protein N-phospho-L-histidine.</text>
        <dbReference type="EC" id="2.7.13.3"/>
    </reaction>
</comment>